<protein>
    <submittedName>
        <fullName evidence="1">Uncharacterized protein</fullName>
    </submittedName>
</protein>
<dbReference type="Proteomes" id="UP001054945">
    <property type="component" value="Unassembled WGS sequence"/>
</dbReference>
<evidence type="ECO:0000313" key="1">
    <source>
        <dbReference type="EMBL" id="GIX69203.1"/>
    </source>
</evidence>
<comment type="caution">
    <text evidence="1">The sequence shown here is derived from an EMBL/GenBank/DDBJ whole genome shotgun (WGS) entry which is preliminary data.</text>
</comment>
<accession>A0AAV4MA34</accession>
<keyword evidence="2" id="KW-1185">Reference proteome</keyword>
<organism evidence="1 2">
    <name type="scientific">Caerostris extrusa</name>
    <name type="common">Bark spider</name>
    <name type="synonym">Caerostris bankana</name>
    <dbReference type="NCBI Taxonomy" id="172846"/>
    <lineage>
        <taxon>Eukaryota</taxon>
        <taxon>Metazoa</taxon>
        <taxon>Ecdysozoa</taxon>
        <taxon>Arthropoda</taxon>
        <taxon>Chelicerata</taxon>
        <taxon>Arachnida</taxon>
        <taxon>Araneae</taxon>
        <taxon>Araneomorphae</taxon>
        <taxon>Entelegynae</taxon>
        <taxon>Araneoidea</taxon>
        <taxon>Araneidae</taxon>
        <taxon>Caerostris</taxon>
    </lineage>
</organism>
<gene>
    <name evidence="1" type="ORF">CEXT_78561</name>
</gene>
<evidence type="ECO:0000313" key="2">
    <source>
        <dbReference type="Proteomes" id="UP001054945"/>
    </source>
</evidence>
<dbReference type="EMBL" id="BPLR01019556">
    <property type="protein sequence ID" value="GIX69203.1"/>
    <property type="molecule type" value="Genomic_DNA"/>
</dbReference>
<name>A0AAV4MA34_CAEEX</name>
<reference evidence="1 2" key="1">
    <citation type="submission" date="2021-06" db="EMBL/GenBank/DDBJ databases">
        <title>Caerostris extrusa draft genome.</title>
        <authorList>
            <person name="Kono N."/>
            <person name="Arakawa K."/>
        </authorList>
    </citation>
    <scope>NUCLEOTIDE SEQUENCE [LARGE SCALE GENOMIC DNA]</scope>
</reference>
<sequence length="390" mass="45497">MSQGNSKTHFSEEKEDMLLRREKNVSLQEIDDSSAKDARMFQMRQQIAFKNILKELENALFGGEGRYPTCGRRKRVSCRRLMTLCEKRLKRKFRMRQQELLLFVEGRVEHVCPFGTRVNSKALFGGEGKRCYEGEKRLLQEMDDSSAKERFVEEVSDAPANCFDEHLRGTRKRTFRRRRKRCCCEGEKVSYRKLMTPVRKMLRGSYRCASKLLLFVEGRLNMPAHLAQRNILEELENALFGEKGRDVVTKEKILAGEMDDSPCTKDAARKFRMRQQIAFCLLKVAFRDVRARRGWWKSIGDGGWLHLALIVMSRLILKRNDDNRMHDVHISNCQRGWYGEARNQGELSCRPDGMSSNSVVKKCRRWIGFVGLINCKQSFTCLLCILFDLH</sequence>
<dbReference type="AlphaFoldDB" id="A0AAV4MA34"/>
<proteinExistence type="predicted"/>